<gene>
    <name evidence="4" type="ORF">UFOPK1788_00561</name>
</gene>
<evidence type="ECO:0000313" key="4">
    <source>
        <dbReference type="EMBL" id="CAB4591669.1"/>
    </source>
</evidence>
<dbReference type="Pfam" id="PF00406">
    <property type="entry name" value="ADK"/>
    <property type="match status" value="1"/>
</dbReference>
<evidence type="ECO:0000256" key="1">
    <source>
        <dbReference type="ARBA" id="ARBA00022679"/>
    </source>
</evidence>
<dbReference type="InterPro" id="IPR027417">
    <property type="entry name" value="P-loop_NTPase"/>
</dbReference>
<dbReference type="EMBL" id="CAEZUE010000056">
    <property type="protein sequence ID" value="CAB4591669.1"/>
    <property type="molecule type" value="Genomic_DNA"/>
</dbReference>
<dbReference type="SUPFAM" id="SSF52540">
    <property type="entry name" value="P-loop containing nucleoside triphosphate hydrolases"/>
    <property type="match status" value="1"/>
</dbReference>
<dbReference type="PROSITE" id="PS00113">
    <property type="entry name" value="ADENYLATE_KINASE"/>
    <property type="match status" value="1"/>
</dbReference>
<dbReference type="HAMAP" id="MF_00235">
    <property type="entry name" value="Adenylate_kinase_Adk"/>
    <property type="match status" value="1"/>
</dbReference>
<dbReference type="CDD" id="cd01428">
    <property type="entry name" value="ADK"/>
    <property type="match status" value="1"/>
</dbReference>
<dbReference type="NCBIfam" id="NF011100">
    <property type="entry name" value="PRK14527.1"/>
    <property type="match status" value="1"/>
</dbReference>
<dbReference type="NCBIfam" id="NF011104">
    <property type="entry name" value="PRK14531.1"/>
    <property type="match status" value="1"/>
</dbReference>
<name>A0A6J6FVH2_9ZZZZ</name>
<sequence>MVRMLLVGPPGAGKGTQASQLSEAYGIPAISTGDIFRANVRDETPLGVEAKGYMDRGEYVPDSLTNALVADRLTADDCEPGFLLDGYPRTVDQVRALDEVLASQGNTLNAVVELVADPDVVVERILKRALDSGRSDDADETIIRSRLALYARETAPLIDVYGSRGILVSVDGIGEISAVTQRIRDALAKLGVG</sequence>
<dbReference type="NCBIfam" id="NF011105">
    <property type="entry name" value="PRK14532.1"/>
    <property type="match status" value="1"/>
</dbReference>
<dbReference type="InterPro" id="IPR033690">
    <property type="entry name" value="Adenylat_kinase_CS"/>
</dbReference>
<accession>A0A6J6FVH2</accession>
<dbReference type="GO" id="GO:0006139">
    <property type="term" value="P:nucleobase-containing compound metabolic process"/>
    <property type="evidence" value="ECO:0007669"/>
    <property type="project" value="InterPro"/>
</dbReference>
<proteinExistence type="inferred from homology"/>
<dbReference type="PANTHER" id="PTHR23359">
    <property type="entry name" value="NUCLEOTIDE KINASE"/>
    <property type="match status" value="1"/>
</dbReference>
<evidence type="ECO:0000256" key="2">
    <source>
        <dbReference type="ARBA" id="ARBA00022741"/>
    </source>
</evidence>
<organism evidence="4">
    <name type="scientific">freshwater metagenome</name>
    <dbReference type="NCBI Taxonomy" id="449393"/>
    <lineage>
        <taxon>unclassified sequences</taxon>
        <taxon>metagenomes</taxon>
        <taxon>ecological metagenomes</taxon>
    </lineage>
</organism>
<keyword evidence="1" id="KW-0808">Transferase</keyword>
<dbReference type="AlphaFoldDB" id="A0A6J6FVH2"/>
<keyword evidence="3" id="KW-0418">Kinase</keyword>
<dbReference type="NCBIfam" id="NF011101">
    <property type="entry name" value="PRK14528.1"/>
    <property type="match status" value="1"/>
</dbReference>
<dbReference type="GO" id="GO:0019205">
    <property type="term" value="F:nucleobase-containing compound kinase activity"/>
    <property type="evidence" value="ECO:0007669"/>
    <property type="project" value="InterPro"/>
</dbReference>
<protein>
    <submittedName>
        <fullName evidence="4">Unannotated protein</fullName>
    </submittedName>
</protein>
<keyword evidence="2" id="KW-0547">Nucleotide-binding</keyword>
<dbReference type="GO" id="GO:0005524">
    <property type="term" value="F:ATP binding"/>
    <property type="evidence" value="ECO:0007669"/>
    <property type="project" value="InterPro"/>
</dbReference>
<dbReference type="NCBIfam" id="NF001381">
    <property type="entry name" value="PRK00279.1-3"/>
    <property type="match status" value="1"/>
</dbReference>
<reference evidence="4" key="1">
    <citation type="submission" date="2020-05" db="EMBL/GenBank/DDBJ databases">
        <authorList>
            <person name="Chiriac C."/>
            <person name="Salcher M."/>
            <person name="Ghai R."/>
            <person name="Kavagutti S V."/>
        </authorList>
    </citation>
    <scope>NUCLEOTIDE SEQUENCE</scope>
</reference>
<dbReference type="Gene3D" id="3.40.50.300">
    <property type="entry name" value="P-loop containing nucleotide triphosphate hydrolases"/>
    <property type="match status" value="1"/>
</dbReference>
<dbReference type="InterPro" id="IPR000850">
    <property type="entry name" value="Adenylat/UMP-CMP_kin"/>
</dbReference>
<dbReference type="PRINTS" id="PR00094">
    <property type="entry name" value="ADENYLTKNASE"/>
</dbReference>
<evidence type="ECO:0000256" key="3">
    <source>
        <dbReference type="ARBA" id="ARBA00022777"/>
    </source>
</evidence>